<dbReference type="Proteomes" id="UP001648503">
    <property type="component" value="Unassembled WGS sequence"/>
</dbReference>
<keyword evidence="1" id="KW-0732">Signal</keyword>
<protein>
    <submittedName>
        <fullName evidence="2">Uncharacterized protein</fullName>
    </submittedName>
</protein>
<sequence length="213" mass="24755">MKFNVLIVAAMVITSVNAGRRKRLLSCLGAVMTSKSRVSLELTENNWGTSQESDPNETGPTCDDLEVKLRDFYDKISARNFITRYSTPDLYRIMEGNMGSRVENGKDGAETEVAQKSDGNEVQESIYTRVEEWLKLHPKYRPRLEQLRQELAKLLEQHLEVWEQFLRKDCLTTKDRRFSPETLFDDLLLVRWYYKTAQAQDTDESDVDMSDKQ</sequence>
<name>A0ABQ8FLG9_9FUNG</name>
<feature type="signal peptide" evidence="1">
    <location>
        <begin position="1"/>
        <end position="18"/>
    </location>
</feature>
<keyword evidence="3" id="KW-1185">Reference proteome</keyword>
<organism evidence="2 3">
    <name type="scientific">Batrachochytrium salamandrivorans</name>
    <dbReference type="NCBI Taxonomy" id="1357716"/>
    <lineage>
        <taxon>Eukaryota</taxon>
        <taxon>Fungi</taxon>
        <taxon>Fungi incertae sedis</taxon>
        <taxon>Chytridiomycota</taxon>
        <taxon>Chytridiomycota incertae sedis</taxon>
        <taxon>Chytridiomycetes</taxon>
        <taxon>Rhizophydiales</taxon>
        <taxon>Rhizophydiales incertae sedis</taxon>
        <taxon>Batrachochytrium</taxon>
    </lineage>
</organism>
<dbReference type="EMBL" id="JAFCIX010000061">
    <property type="protein sequence ID" value="KAH6599687.1"/>
    <property type="molecule type" value="Genomic_DNA"/>
</dbReference>
<evidence type="ECO:0000313" key="3">
    <source>
        <dbReference type="Proteomes" id="UP001648503"/>
    </source>
</evidence>
<proteinExistence type="predicted"/>
<evidence type="ECO:0000313" key="2">
    <source>
        <dbReference type="EMBL" id="KAH6599687.1"/>
    </source>
</evidence>
<feature type="chain" id="PRO_5046496785" evidence="1">
    <location>
        <begin position="19"/>
        <end position="213"/>
    </location>
</feature>
<reference evidence="2 3" key="1">
    <citation type="submission" date="2021-02" db="EMBL/GenBank/DDBJ databases">
        <title>Variation within the Batrachochytrium salamandrivorans European outbreak.</title>
        <authorList>
            <person name="Kelly M."/>
            <person name="Pasmans F."/>
            <person name="Shea T.P."/>
            <person name="Munoz J.F."/>
            <person name="Carranza S."/>
            <person name="Cuomo C.A."/>
            <person name="Martel A."/>
        </authorList>
    </citation>
    <scope>NUCLEOTIDE SEQUENCE [LARGE SCALE GENOMIC DNA]</scope>
    <source>
        <strain evidence="2 3">AMFP18/2</strain>
    </source>
</reference>
<evidence type="ECO:0000256" key="1">
    <source>
        <dbReference type="SAM" id="SignalP"/>
    </source>
</evidence>
<accession>A0ABQ8FLG9</accession>
<comment type="caution">
    <text evidence="2">The sequence shown here is derived from an EMBL/GenBank/DDBJ whole genome shotgun (WGS) entry which is preliminary data.</text>
</comment>
<gene>
    <name evidence="2" type="ORF">BASA50_002823</name>
</gene>